<comment type="caution">
    <text evidence="1">The sequence shown here is derived from an EMBL/GenBank/DDBJ whole genome shotgun (WGS) entry which is preliminary data.</text>
</comment>
<proteinExistence type="predicted"/>
<keyword evidence="2" id="KW-1185">Reference proteome</keyword>
<organism evidence="1 2">
    <name type="scientific">Candidatus Afipia apatlaquensis</name>
    <dbReference type="NCBI Taxonomy" id="2712852"/>
    <lineage>
        <taxon>Bacteria</taxon>
        <taxon>Pseudomonadati</taxon>
        <taxon>Pseudomonadota</taxon>
        <taxon>Alphaproteobacteria</taxon>
        <taxon>Hyphomicrobiales</taxon>
        <taxon>Nitrobacteraceae</taxon>
        <taxon>Afipia</taxon>
    </lineage>
</organism>
<name>A0A7C9VKX9_9BRAD</name>
<evidence type="ECO:0000313" key="2">
    <source>
        <dbReference type="Proteomes" id="UP000480266"/>
    </source>
</evidence>
<protein>
    <submittedName>
        <fullName evidence="1">Uncharacterized protein</fullName>
    </submittedName>
</protein>
<accession>A0A7C9VKX9</accession>
<evidence type="ECO:0000313" key="1">
    <source>
        <dbReference type="EMBL" id="NGX95935.1"/>
    </source>
</evidence>
<sequence length="134" mass="15125">MLMQQFPFLDPIHATPDLVARLRALADDAARLQQTRSISPARLQTAPLLKYWVPLRRSEGLRLIGQVSGHPLIKGPMIMTSPLWFADPKDRWVRTLSRYYRLGPPANPTEAGLMTSLKITMSDTPDDETSEDRA</sequence>
<dbReference type="Pfam" id="PF20339">
    <property type="entry name" value="DUF6634"/>
    <property type="match status" value="1"/>
</dbReference>
<dbReference type="AlphaFoldDB" id="A0A7C9VKX9"/>
<reference evidence="1" key="1">
    <citation type="submission" date="2020-02" db="EMBL/GenBank/DDBJ databases">
        <title>Draft genome sequence of Candidatus Afipia apatlaquensis IBT-C3, a potential strain for decolorization of textile dyes.</title>
        <authorList>
            <person name="Sanchez-Reyes A."/>
            <person name="Breton-Deval L."/>
            <person name="Mangelson H."/>
            <person name="Sanchez-Flores A."/>
        </authorList>
    </citation>
    <scope>NUCLEOTIDE SEQUENCE [LARGE SCALE GENOMIC DNA]</scope>
    <source>
        <strain evidence="1">IBT-C3</strain>
    </source>
</reference>
<dbReference type="EMBL" id="JAAMRR010000632">
    <property type="protein sequence ID" value="NGX95935.1"/>
    <property type="molecule type" value="Genomic_DNA"/>
</dbReference>
<gene>
    <name evidence="1" type="ORF">G4V63_12090</name>
</gene>
<dbReference type="InterPro" id="IPR046574">
    <property type="entry name" value="DUF6634"/>
</dbReference>
<dbReference type="Proteomes" id="UP000480266">
    <property type="component" value="Unassembled WGS sequence"/>
</dbReference>